<comment type="caution">
    <text evidence="2">The sequence shown here is derived from an EMBL/GenBank/DDBJ whole genome shotgun (WGS) entry which is preliminary data.</text>
</comment>
<keyword evidence="3" id="KW-1185">Reference proteome</keyword>
<dbReference type="RefSeq" id="WP_184200553.1">
    <property type="nucleotide sequence ID" value="NZ_JACIIV010000018.1"/>
</dbReference>
<dbReference type="EMBL" id="JACIIV010000018">
    <property type="protein sequence ID" value="MBB6228360.1"/>
    <property type="molecule type" value="Genomic_DNA"/>
</dbReference>
<feature type="coiled-coil region" evidence="1">
    <location>
        <begin position="15"/>
        <end position="42"/>
    </location>
</feature>
<protein>
    <recommendedName>
        <fullName evidence="4">Bacteriophage tail tape measure C-terminal domain-containing protein</fullName>
    </recommendedName>
</protein>
<proteinExistence type="predicted"/>
<name>A0A841L7F2_9SPHN</name>
<keyword evidence="1" id="KW-0175">Coiled coil</keyword>
<evidence type="ECO:0008006" key="4">
    <source>
        <dbReference type="Google" id="ProtNLM"/>
    </source>
</evidence>
<evidence type="ECO:0000313" key="2">
    <source>
        <dbReference type="EMBL" id="MBB6228360.1"/>
    </source>
</evidence>
<reference evidence="2 3" key="1">
    <citation type="submission" date="2020-08" db="EMBL/GenBank/DDBJ databases">
        <title>Genomic Encyclopedia of Type Strains, Phase IV (KMG-IV): sequencing the most valuable type-strain genomes for metagenomic binning, comparative biology and taxonomic classification.</title>
        <authorList>
            <person name="Goeker M."/>
        </authorList>
    </citation>
    <scope>NUCLEOTIDE SEQUENCE [LARGE SCALE GENOMIC DNA]</scope>
    <source>
        <strain evidence="2 3">DSM 102189</strain>
    </source>
</reference>
<gene>
    <name evidence="2" type="ORF">FHS79_002545</name>
</gene>
<dbReference type="AlphaFoldDB" id="A0A841L7F2"/>
<accession>A0A841L7F2</accession>
<evidence type="ECO:0000313" key="3">
    <source>
        <dbReference type="Proteomes" id="UP000538147"/>
    </source>
</evidence>
<organism evidence="2 3">
    <name type="scientific">Polymorphobacter multimanifer</name>
    <dbReference type="NCBI Taxonomy" id="1070431"/>
    <lineage>
        <taxon>Bacteria</taxon>
        <taxon>Pseudomonadati</taxon>
        <taxon>Pseudomonadota</taxon>
        <taxon>Alphaproteobacteria</taxon>
        <taxon>Sphingomonadales</taxon>
        <taxon>Sphingosinicellaceae</taxon>
        <taxon>Polymorphobacter</taxon>
    </lineage>
</organism>
<sequence>MSEKQDLRLDISANSQIARAELEKLATDLERMDRRVDRTQGNFDKQFSAIDKSVGLPKANIAGFVAALSIDAIISFGRGILEAADNIATAADQAGLGAERYQTLTEALRVLELSSEQTATVFSKLQDAIGSVQEGTAAPALVATLDRLGILSGILSGEITTTEQAFDALAEGVKRYNSQAAFAADVTDVVGRKAGPALAAALKGGSDAVKEQEDRFRETGAVIQKEYLDRLADANEKIDAFFAAGQNKAIIWAAETIDAFSRAGAAAEDYLSKALRAVDAALGVETRIAPAGAGAGREAQRARDEQTLAGLNQGTVIYEQRLEAFRQKYGEDPTITVSAARRGEAVADPRLKPTKTSATKARAAAVPKDVYGGRTAAQIRAGDVFGASPDDFSQGSLLPDIDRARSAAESLAAAQERARSASAEYEANLAKLKPEVDFLGQAMDDIFRNTSFFVDDISGGIAGWVVGANSLGDALEDSFKRAGASFLQSGISTLFRAGLNAAVPGLGSFGGFFAEGGRPPMGKASIVGERGIELFVPDVPGTIIPNHKLGGGGGGPQIFVTVDARGSTDPALVEQIATRAILRAAPALVNASKTETLGTLGRRSLPGGRR</sequence>
<dbReference type="Proteomes" id="UP000538147">
    <property type="component" value="Unassembled WGS sequence"/>
</dbReference>
<evidence type="ECO:0000256" key="1">
    <source>
        <dbReference type="SAM" id="Coils"/>
    </source>
</evidence>